<dbReference type="GO" id="GO:0006511">
    <property type="term" value="P:ubiquitin-dependent protein catabolic process"/>
    <property type="evidence" value="ECO:0007669"/>
    <property type="project" value="TreeGrafter"/>
</dbReference>
<dbReference type="GO" id="GO:0005634">
    <property type="term" value="C:nucleus"/>
    <property type="evidence" value="ECO:0007669"/>
    <property type="project" value="TreeGrafter"/>
</dbReference>
<dbReference type="EMBL" id="CAJPWZ010000722">
    <property type="protein sequence ID" value="CAG2199620.1"/>
    <property type="molecule type" value="Genomic_DNA"/>
</dbReference>
<protein>
    <submittedName>
        <fullName evidence="1">NTAN1</fullName>
        <ecNumber evidence="1">3.5.1.121</ecNumber>
    </submittedName>
</protein>
<evidence type="ECO:0000313" key="2">
    <source>
        <dbReference type="Proteomes" id="UP000683360"/>
    </source>
</evidence>
<dbReference type="GO" id="GO:0008418">
    <property type="term" value="F:protein-N-terminal asparagine amidohydrolase activity"/>
    <property type="evidence" value="ECO:0007669"/>
    <property type="project" value="UniProtKB-EC"/>
</dbReference>
<dbReference type="PANTHER" id="PTHR12498:SF0">
    <property type="entry name" value="PROTEIN N-TERMINAL ASPARAGINE AMIDOHYDROLASE"/>
    <property type="match status" value="1"/>
</dbReference>
<dbReference type="InterPro" id="IPR026750">
    <property type="entry name" value="NTAN1"/>
</dbReference>
<gene>
    <name evidence="1" type="ORF">MEDL_14285</name>
</gene>
<keyword evidence="1" id="KW-0378">Hydrolase</keyword>
<comment type="caution">
    <text evidence="1">The sequence shown here is derived from an EMBL/GenBank/DDBJ whole genome shotgun (WGS) entry which is preliminary data.</text>
</comment>
<dbReference type="OrthoDB" id="539995at2759"/>
<dbReference type="Pfam" id="PF14736">
    <property type="entry name" value="N_Asn_amidohyd"/>
    <property type="match status" value="1"/>
</dbReference>
<evidence type="ECO:0000313" key="1">
    <source>
        <dbReference type="EMBL" id="CAG2199620.1"/>
    </source>
</evidence>
<dbReference type="PANTHER" id="PTHR12498">
    <property type="entry name" value="N-TERMINAL ASPARAGINE AMIDOHYDROLASE"/>
    <property type="match status" value="1"/>
</dbReference>
<dbReference type="AlphaFoldDB" id="A0A8S3QZB8"/>
<sequence length="287" mass="32387">MPLMIEGKPIGGVPKTVQEFLEKYDFKDSSNKLKSATSPEDEKILVMGSEDATTCHIVIIRHTGCGAVCIAHFDGYGSDKAVKDIMRVMNDLCKNKPFGRYELHVAGGFKDDDESSEKVSIKTLNAFNSTSEEIHLMTACICGRFKQRGKERREFPVIYGLAVNVKTGDVYRGTFLDHGPDMPLRSARHFTGTEEVINVYDHRKSQIRLDPITYSTMDEIELLCRMPDLFIRQHLSTSPDQEPPHFEASVRAALVQIRDYPDPKKSMFADGKPRCYNLESNGSWTKV</sequence>
<dbReference type="EC" id="3.5.1.121" evidence="1"/>
<reference evidence="1" key="1">
    <citation type="submission" date="2021-03" db="EMBL/GenBank/DDBJ databases">
        <authorList>
            <person name="Bekaert M."/>
        </authorList>
    </citation>
    <scope>NUCLEOTIDE SEQUENCE</scope>
</reference>
<proteinExistence type="predicted"/>
<accession>A0A8S3QZB8</accession>
<dbReference type="Proteomes" id="UP000683360">
    <property type="component" value="Unassembled WGS sequence"/>
</dbReference>
<keyword evidence="2" id="KW-1185">Reference proteome</keyword>
<organism evidence="1 2">
    <name type="scientific">Mytilus edulis</name>
    <name type="common">Blue mussel</name>
    <dbReference type="NCBI Taxonomy" id="6550"/>
    <lineage>
        <taxon>Eukaryota</taxon>
        <taxon>Metazoa</taxon>
        <taxon>Spiralia</taxon>
        <taxon>Lophotrochozoa</taxon>
        <taxon>Mollusca</taxon>
        <taxon>Bivalvia</taxon>
        <taxon>Autobranchia</taxon>
        <taxon>Pteriomorphia</taxon>
        <taxon>Mytilida</taxon>
        <taxon>Mytiloidea</taxon>
        <taxon>Mytilidae</taxon>
        <taxon>Mytilinae</taxon>
        <taxon>Mytilus</taxon>
    </lineage>
</organism>
<name>A0A8S3QZB8_MYTED</name>